<dbReference type="EMBL" id="PDNV01000013">
    <property type="protein sequence ID" value="PLC52434.1"/>
    <property type="molecule type" value="Genomic_DNA"/>
</dbReference>
<feature type="domain" description="Carboxyltransferase" evidence="4">
    <location>
        <begin position="24"/>
        <end position="312"/>
    </location>
</feature>
<dbReference type="RefSeq" id="WP_102071453.1">
    <property type="nucleotide sequence ID" value="NZ_PDNV01000013.1"/>
</dbReference>
<dbReference type="PANTHER" id="PTHR43309:SF5">
    <property type="entry name" value="5-OXOPROLINASE SUBUNIT C"/>
    <property type="match status" value="1"/>
</dbReference>
<dbReference type="InterPro" id="IPR003778">
    <property type="entry name" value="CT_A_B"/>
</dbReference>
<dbReference type="SMART" id="SM00797">
    <property type="entry name" value="AHS2"/>
    <property type="match status" value="1"/>
</dbReference>
<evidence type="ECO:0000259" key="4">
    <source>
        <dbReference type="SMART" id="SM00797"/>
    </source>
</evidence>
<sequence>MSITVIKPGLLSSFQDLGRFGHQHLGVPASGAMDSRAHRLANLLAGNTENEATLEITLVGPTLRFDAPGCIAISGAHLSPTLNNEPIPNNRPLIVRAGDILAFGARSAGLRSYIAWNGGIALPSVLGSRSTYLRGGFGGFHGRALRKGDVLNMLSTLDAGVLDDLEHELWKIKVYLPAILGLVPRTGIRVMRGAHTGLFTDASIADFFAGDYRIGPQSERMGYRLQGPQLSLKSSTQLLSEATSFGSIQVPPDGNPIVLMADRQTTGGYAKIGHVATVDLPSIAQCMPGETLRFTEIALSQAQQLDGQREDAFGRLHQTLAPLRALFER</sequence>
<evidence type="ECO:0000313" key="5">
    <source>
        <dbReference type="EMBL" id="PLC52434.1"/>
    </source>
</evidence>
<keyword evidence="6" id="KW-1185">Reference proteome</keyword>
<protein>
    <submittedName>
        <fullName evidence="5">Carboxylase</fullName>
    </submittedName>
</protein>
<name>A0A2N4UBN3_9BURK</name>
<dbReference type="OrthoDB" id="9768696at2"/>
<evidence type="ECO:0000256" key="2">
    <source>
        <dbReference type="ARBA" id="ARBA00022801"/>
    </source>
</evidence>
<dbReference type="GO" id="GO:0016787">
    <property type="term" value="F:hydrolase activity"/>
    <property type="evidence" value="ECO:0007669"/>
    <property type="project" value="UniProtKB-KW"/>
</dbReference>
<dbReference type="Gene3D" id="2.40.100.10">
    <property type="entry name" value="Cyclophilin-like"/>
    <property type="match status" value="1"/>
</dbReference>
<gene>
    <name evidence="5" type="ORF">CR155_18210</name>
</gene>
<evidence type="ECO:0000313" key="6">
    <source>
        <dbReference type="Proteomes" id="UP000234328"/>
    </source>
</evidence>
<proteinExistence type="predicted"/>
<dbReference type="SUPFAM" id="SSF50891">
    <property type="entry name" value="Cyclophilin-like"/>
    <property type="match status" value="1"/>
</dbReference>
<keyword evidence="2" id="KW-0378">Hydrolase</keyword>
<accession>A0A2N4UBN3</accession>
<dbReference type="InterPro" id="IPR052708">
    <property type="entry name" value="PxpC"/>
</dbReference>
<reference evidence="5 6" key="1">
    <citation type="submission" date="2017-10" db="EMBL/GenBank/DDBJ databases">
        <title>Two draft genome sequences of Pusillimonas sp. strains isolated from a nitrate- and radionuclide-contaminated groundwater in Russia.</title>
        <authorList>
            <person name="Grouzdev D.S."/>
            <person name="Tourova T.P."/>
            <person name="Goeva M.A."/>
            <person name="Babich T.L."/>
            <person name="Sokolova D.S."/>
            <person name="Abdullin R."/>
            <person name="Poltaraus A.B."/>
            <person name="Toshchakov S.V."/>
            <person name="Nazina T.N."/>
        </authorList>
    </citation>
    <scope>NUCLEOTIDE SEQUENCE [LARGE SCALE GENOMIC DNA]</scope>
    <source>
        <strain evidence="5 6">JR1/69-2-13</strain>
    </source>
</reference>
<dbReference type="AlphaFoldDB" id="A0A2N4UBN3"/>
<keyword evidence="1" id="KW-0547">Nucleotide-binding</keyword>
<organism evidence="5 6">
    <name type="scientific">Pollutimonas nitritireducens</name>
    <dbReference type="NCBI Taxonomy" id="2045209"/>
    <lineage>
        <taxon>Bacteria</taxon>
        <taxon>Pseudomonadati</taxon>
        <taxon>Pseudomonadota</taxon>
        <taxon>Betaproteobacteria</taxon>
        <taxon>Burkholderiales</taxon>
        <taxon>Alcaligenaceae</taxon>
        <taxon>Pollutimonas</taxon>
    </lineage>
</organism>
<keyword evidence="3" id="KW-0067">ATP-binding</keyword>
<dbReference type="GO" id="GO:0005524">
    <property type="term" value="F:ATP binding"/>
    <property type="evidence" value="ECO:0007669"/>
    <property type="project" value="UniProtKB-KW"/>
</dbReference>
<dbReference type="InterPro" id="IPR029000">
    <property type="entry name" value="Cyclophilin-like_dom_sf"/>
</dbReference>
<dbReference type="PANTHER" id="PTHR43309">
    <property type="entry name" value="5-OXOPROLINASE SUBUNIT C"/>
    <property type="match status" value="1"/>
</dbReference>
<dbReference type="Pfam" id="PF02626">
    <property type="entry name" value="CT_A_B"/>
    <property type="match status" value="1"/>
</dbReference>
<dbReference type="NCBIfam" id="TIGR00724">
    <property type="entry name" value="urea_amlyse_rel"/>
    <property type="match status" value="1"/>
</dbReference>
<evidence type="ECO:0000256" key="1">
    <source>
        <dbReference type="ARBA" id="ARBA00022741"/>
    </source>
</evidence>
<dbReference type="Proteomes" id="UP000234328">
    <property type="component" value="Unassembled WGS sequence"/>
</dbReference>
<evidence type="ECO:0000256" key="3">
    <source>
        <dbReference type="ARBA" id="ARBA00022840"/>
    </source>
</evidence>
<comment type="caution">
    <text evidence="5">The sequence shown here is derived from an EMBL/GenBank/DDBJ whole genome shotgun (WGS) entry which is preliminary data.</text>
</comment>